<accession>A0AAE0U2M4</accession>
<feature type="region of interest" description="Disordered" evidence="1">
    <location>
        <begin position="1"/>
        <end position="43"/>
    </location>
</feature>
<dbReference type="EMBL" id="JAUTDP010000015">
    <property type="protein sequence ID" value="KAK3388642.1"/>
    <property type="molecule type" value="Genomic_DNA"/>
</dbReference>
<evidence type="ECO:0000256" key="1">
    <source>
        <dbReference type="SAM" id="MobiDB-lite"/>
    </source>
</evidence>
<keyword evidence="3" id="KW-1185">Reference proteome</keyword>
<feature type="compositionally biased region" description="Basic residues" evidence="1">
    <location>
        <begin position="1"/>
        <end position="20"/>
    </location>
</feature>
<name>A0AAE0U2M4_SORBR</name>
<proteinExistence type="predicted"/>
<evidence type="ECO:0000313" key="2">
    <source>
        <dbReference type="EMBL" id="KAK3388642.1"/>
    </source>
</evidence>
<dbReference type="Proteomes" id="UP001281003">
    <property type="component" value="Unassembled WGS sequence"/>
</dbReference>
<comment type="caution">
    <text evidence="2">The sequence shown here is derived from an EMBL/GenBank/DDBJ whole genome shotgun (WGS) entry which is preliminary data.</text>
</comment>
<feature type="compositionally biased region" description="Low complexity" evidence="1">
    <location>
        <begin position="28"/>
        <end position="43"/>
    </location>
</feature>
<reference evidence="2" key="2">
    <citation type="submission" date="2023-07" db="EMBL/GenBank/DDBJ databases">
        <authorList>
            <consortium name="Lawrence Berkeley National Laboratory"/>
            <person name="Haridas S."/>
            <person name="Hensen N."/>
            <person name="Bonometti L."/>
            <person name="Westerberg I."/>
            <person name="Brannstrom I.O."/>
            <person name="Guillou S."/>
            <person name="Cros-Aarteil S."/>
            <person name="Calhoun S."/>
            <person name="Kuo A."/>
            <person name="Mondo S."/>
            <person name="Pangilinan J."/>
            <person name="Riley R."/>
            <person name="LaButti K."/>
            <person name="Andreopoulos B."/>
            <person name="Lipzen A."/>
            <person name="Chen C."/>
            <person name="Yanf M."/>
            <person name="Daum C."/>
            <person name="Ng V."/>
            <person name="Clum A."/>
            <person name="Steindorff A."/>
            <person name="Ohm R."/>
            <person name="Martin F."/>
            <person name="Silar P."/>
            <person name="Natvig D."/>
            <person name="Lalanne C."/>
            <person name="Gautier V."/>
            <person name="Ament-velasquez S.L."/>
            <person name="Kruys A."/>
            <person name="Hutchinson M.I."/>
            <person name="Powell A.J."/>
            <person name="Barry K."/>
            <person name="Miller A.N."/>
            <person name="Grigoriev I.V."/>
            <person name="Debuchy R."/>
            <person name="Gladieux P."/>
            <person name="Thoren M.H."/>
            <person name="Johannesson H."/>
        </authorList>
    </citation>
    <scope>NUCLEOTIDE SEQUENCE</scope>
    <source>
        <strain evidence="2">FGSC 1904</strain>
    </source>
</reference>
<dbReference type="AlphaFoldDB" id="A0AAE0U2M4"/>
<sequence>MVRVKHSDKKPPSWKRARKPTAKETQPAKKVTTSKATVTKATKAAEADDTESWLLLPEFDQKEFKAAATEPFRVILPVPRRGTKLYAAWELIPVGKIVSDMYQFGSPPTNEELMSHAKIFAEHAIKQDAATEIEKAAKAILEDLNFTANGFGTGAYPVGQQFEGILKQGFFVGAIADILSSGAASEIVAQKVASTKGPTSKPTPKAVYAKDTISKSITILGGWPAGITGVYVT</sequence>
<evidence type="ECO:0000313" key="3">
    <source>
        <dbReference type="Proteomes" id="UP001281003"/>
    </source>
</evidence>
<reference evidence="2" key="1">
    <citation type="journal article" date="2023" name="Mol. Phylogenet. Evol.">
        <title>Genome-scale phylogeny and comparative genomics of the fungal order Sordariales.</title>
        <authorList>
            <person name="Hensen N."/>
            <person name="Bonometti L."/>
            <person name="Westerberg I."/>
            <person name="Brannstrom I.O."/>
            <person name="Guillou S."/>
            <person name="Cros-Aarteil S."/>
            <person name="Calhoun S."/>
            <person name="Haridas S."/>
            <person name="Kuo A."/>
            <person name="Mondo S."/>
            <person name="Pangilinan J."/>
            <person name="Riley R."/>
            <person name="LaButti K."/>
            <person name="Andreopoulos B."/>
            <person name="Lipzen A."/>
            <person name="Chen C."/>
            <person name="Yan M."/>
            <person name="Daum C."/>
            <person name="Ng V."/>
            <person name="Clum A."/>
            <person name="Steindorff A."/>
            <person name="Ohm R.A."/>
            <person name="Martin F."/>
            <person name="Silar P."/>
            <person name="Natvig D.O."/>
            <person name="Lalanne C."/>
            <person name="Gautier V."/>
            <person name="Ament-Velasquez S.L."/>
            <person name="Kruys A."/>
            <person name="Hutchinson M.I."/>
            <person name="Powell A.J."/>
            <person name="Barry K."/>
            <person name="Miller A.N."/>
            <person name="Grigoriev I.V."/>
            <person name="Debuchy R."/>
            <person name="Gladieux P."/>
            <person name="Hiltunen Thoren M."/>
            <person name="Johannesson H."/>
        </authorList>
    </citation>
    <scope>NUCLEOTIDE SEQUENCE</scope>
    <source>
        <strain evidence="2">FGSC 1904</strain>
    </source>
</reference>
<organism evidence="2 3">
    <name type="scientific">Sordaria brevicollis</name>
    <dbReference type="NCBI Taxonomy" id="83679"/>
    <lineage>
        <taxon>Eukaryota</taxon>
        <taxon>Fungi</taxon>
        <taxon>Dikarya</taxon>
        <taxon>Ascomycota</taxon>
        <taxon>Pezizomycotina</taxon>
        <taxon>Sordariomycetes</taxon>
        <taxon>Sordariomycetidae</taxon>
        <taxon>Sordariales</taxon>
        <taxon>Sordariaceae</taxon>
        <taxon>Sordaria</taxon>
    </lineage>
</organism>
<gene>
    <name evidence="2" type="ORF">B0T20DRAFT_484212</name>
</gene>
<protein>
    <submittedName>
        <fullName evidence="2">Uncharacterized protein</fullName>
    </submittedName>
</protein>